<protein>
    <submittedName>
        <fullName evidence="3">SDR family oxidoreductase</fullName>
    </submittedName>
</protein>
<dbReference type="RefSeq" id="WP_256617682.1">
    <property type="nucleotide sequence ID" value="NZ_JANIBC010000001.1"/>
</dbReference>
<evidence type="ECO:0000313" key="4">
    <source>
        <dbReference type="Proteomes" id="UP001142610"/>
    </source>
</evidence>
<dbReference type="EMBL" id="JANIBC010000001">
    <property type="protein sequence ID" value="MCQ8183878.1"/>
    <property type="molecule type" value="Genomic_DNA"/>
</dbReference>
<dbReference type="InterPro" id="IPR001509">
    <property type="entry name" value="Epimerase_deHydtase"/>
</dbReference>
<evidence type="ECO:0000259" key="2">
    <source>
        <dbReference type="Pfam" id="PF01370"/>
    </source>
</evidence>
<gene>
    <name evidence="3" type="ORF">NOG11_00610</name>
</gene>
<feature type="domain" description="NAD-dependent epimerase/dehydratase" evidence="2">
    <location>
        <begin position="97"/>
        <end position="214"/>
    </location>
</feature>
<accession>A0A9X2L6A9</accession>
<dbReference type="InterPro" id="IPR036291">
    <property type="entry name" value="NAD(P)-bd_dom_sf"/>
</dbReference>
<name>A0A9X2L6A9_9PROT</name>
<evidence type="ECO:0000313" key="3">
    <source>
        <dbReference type="EMBL" id="MCQ8183878.1"/>
    </source>
</evidence>
<dbReference type="Pfam" id="PF01370">
    <property type="entry name" value="Epimerase"/>
    <property type="match status" value="1"/>
</dbReference>
<organism evidence="3 4">
    <name type="scientific">Parvularcula maris</name>
    <dbReference type="NCBI Taxonomy" id="2965077"/>
    <lineage>
        <taxon>Bacteria</taxon>
        <taxon>Pseudomonadati</taxon>
        <taxon>Pseudomonadota</taxon>
        <taxon>Alphaproteobacteria</taxon>
        <taxon>Parvularculales</taxon>
        <taxon>Parvularculaceae</taxon>
        <taxon>Parvularcula</taxon>
    </lineage>
</organism>
<reference evidence="3" key="1">
    <citation type="submission" date="2022-07" db="EMBL/GenBank/DDBJ databases">
        <title>Parvularcula maris sp. nov., an algicidal bacterium isolated from seawater.</title>
        <authorList>
            <person name="Li F."/>
        </authorList>
    </citation>
    <scope>NUCLEOTIDE SEQUENCE</scope>
    <source>
        <strain evidence="3">BGMRC 0090</strain>
    </source>
</reference>
<keyword evidence="4" id="KW-1185">Reference proteome</keyword>
<dbReference type="SUPFAM" id="SSF51735">
    <property type="entry name" value="NAD(P)-binding Rossmann-fold domains"/>
    <property type="match status" value="1"/>
</dbReference>
<dbReference type="AlphaFoldDB" id="A0A9X2L6A9"/>
<dbReference type="PANTHER" id="PTHR43574">
    <property type="entry name" value="EPIMERASE-RELATED"/>
    <property type="match status" value="1"/>
</dbReference>
<evidence type="ECO:0000256" key="1">
    <source>
        <dbReference type="ARBA" id="ARBA00023027"/>
    </source>
</evidence>
<comment type="caution">
    <text evidence="3">The sequence shown here is derived from an EMBL/GenBank/DDBJ whole genome shotgun (WGS) entry which is preliminary data.</text>
</comment>
<keyword evidence="1" id="KW-0520">NAD</keyword>
<dbReference type="CDD" id="cd05266">
    <property type="entry name" value="SDR_a4"/>
    <property type="match status" value="1"/>
</dbReference>
<dbReference type="Proteomes" id="UP001142610">
    <property type="component" value="Unassembled WGS sequence"/>
</dbReference>
<proteinExistence type="predicted"/>
<dbReference type="Gene3D" id="3.40.50.720">
    <property type="entry name" value="NAD(P)-binding Rossmann-like Domain"/>
    <property type="match status" value="1"/>
</dbReference>
<sequence length="297" mass="31799">MTDVLVLGLGYTAAPFAAKLASAGCNVAGTTRSPSKAMQIAGTGVSPLVWGAGGNLPRDRIEEADLLVVSTPPGDDGCPALHALQGFGPRPFIRAPQILYLSSSGVYGDHGGGWVDEEMECRPGTERGKARLAAERTWADFAEENGATLTLCRLAGIYGPGRSAVDSLSGDTTGARAGLTRRLEKPGHVFNRIHRDDIVRGLYALAEAENPPAIVNFADDEPSPPADPITFAAELLGIEPPPLQRFEDIEEELSPMARSFYAESKRLGNGRLRELVGTLTYPTYREGLRAIAEMRRR</sequence>